<organism evidence="1 2">
    <name type="scientific">Mugilogobius chulae</name>
    <name type="common">yellowstripe goby</name>
    <dbReference type="NCBI Taxonomy" id="88201"/>
    <lineage>
        <taxon>Eukaryota</taxon>
        <taxon>Metazoa</taxon>
        <taxon>Chordata</taxon>
        <taxon>Craniata</taxon>
        <taxon>Vertebrata</taxon>
        <taxon>Euteleostomi</taxon>
        <taxon>Actinopterygii</taxon>
        <taxon>Neopterygii</taxon>
        <taxon>Teleostei</taxon>
        <taxon>Neoteleostei</taxon>
        <taxon>Acanthomorphata</taxon>
        <taxon>Gobiaria</taxon>
        <taxon>Gobiiformes</taxon>
        <taxon>Gobioidei</taxon>
        <taxon>Gobiidae</taxon>
        <taxon>Gobionellinae</taxon>
        <taxon>Mugilogobius</taxon>
    </lineage>
</organism>
<evidence type="ECO:0000313" key="1">
    <source>
        <dbReference type="EMBL" id="KAK7929364.1"/>
    </source>
</evidence>
<gene>
    <name evidence="1" type="ORF">WMY93_005759</name>
</gene>
<keyword evidence="2" id="KW-1185">Reference proteome</keyword>
<name>A0AAW0PTI6_9GOBI</name>
<protein>
    <submittedName>
        <fullName evidence="1">Uncharacterized protein</fullName>
    </submittedName>
</protein>
<dbReference type="AlphaFoldDB" id="A0AAW0PTI6"/>
<proteinExistence type="predicted"/>
<accession>A0AAW0PTI6</accession>
<reference evidence="2" key="1">
    <citation type="submission" date="2024-04" db="EMBL/GenBank/DDBJ databases">
        <title>Salinicola lusitanus LLJ914,a marine bacterium isolated from the Okinawa Trough.</title>
        <authorList>
            <person name="Li J."/>
        </authorList>
    </citation>
    <scope>NUCLEOTIDE SEQUENCE [LARGE SCALE GENOMIC DNA]</scope>
</reference>
<evidence type="ECO:0000313" key="2">
    <source>
        <dbReference type="Proteomes" id="UP001460270"/>
    </source>
</evidence>
<dbReference type="EMBL" id="JBBPFD010000004">
    <property type="protein sequence ID" value="KAK7929364.1"/>
    <property type="molecule type" value="Genomic_DNA"/>
</dbReference>
<comment type="caution">
    <text evidence="1">The sequence shown here is derived from an EMBL/GenBank/DDBJ whole genome shotgun (WGS) entry which is preliminary data.</text>
</comment>
<sequence length="152" mass="16898">MEPTLWIQTSPSRQITIFSRLCMRPVSSQVAKPSAALQNPYLKSASYTLPDGTIIIDPRKPVGPNLSNALLNEHLRKASYQVPEGSLHIPGQKPNLSFALRQNRTLRSQGLYQLSDSSVLSGVPNPTPRISPELCRWTKYVDSSSGYQMTLF</sequence>
<dbReference type="Proteomes" id="UP001460270">
    <property type="component" value="Unassembled WGS sequence"/>
</dbReference>